<dbReference type="AlphaFoldDB" id="A0A139AD64"/>
<name>A0A139AD64_GONPJ</name>
<dbReference type="EMBL" id="KQ965767">
    <property type="protein sequence ID" value="KXS14741.1"/>
    <property type="molecule type" value="Genomic_DNA"/>
</dbReference>
<keyword evidence="1" id="KW-0812">Transmembrane</keyword>
<evidence type="ECO:0000313" key="2">
    <source>
        <dbReference type="EMBL" id="KXS14741.1"/>
    </source>
</evidence>
<evidence type="ECO:0000313" key="3">
    <source>
        <dbReference type="Proteomes" id="UP000070544"/>
    </source>
</evidence>
<feature type="transmembrane region" description="Helical" evidence="1">
    <location>
        <begin position="65"/>
        <end position="84"/>
    </location>
</feature>
<organism evidence="2 3">
    <name type="scientific">Gonapodya prolifera (strain JEL478)</name>
    <name type="common">Monoblepharis prolifera</name>
    <dbReference type="NCBI Taxonomy" id="1344416"/>
    <lineage>
        <taxon>Eukaryota</taxon>
        <taxon>Fungi</taxon>
        <taxon>Fungi incertae sedis</taxon>
        <taxon>Chytridiomycota</taxon>
        <taxon>Chytridiomycota incertae sedis</taxon>
        <taxon>Monoblepharidomycetes</taxon>
        <taxon>Monoblepharidales</taxon>
        <taxon>Gonapodyaceae</taxon>
        <taxon>Gonapodya</taxon>
    </lineage>
</organism>
<sequence length="152" mass="16957">MASEKAATWNPDVPITVNAHATSALTGKVDLLGGLTKDAMTAVFSLYIFVTFFFLIASLKPTSPLIILGVMLLFALSIPEFMLMPPRNTPGVRRLPLRLLGWNPFWDCSTRLFLGEWFQYPVLPEGDLSGFWPQRAERARRIQSEATILVSS</sequence>
<accession>A0A139AD64</accession>
<gene>
    <name evidence="2" type="ORF">M427DRAFT_44919</name>
</gene>
<reference evidence="2 3" key="1">
    <citation type="journal article" date="2015" name="Genome Biol. Evol.">
        <title>Phylogenomic analyses indicate that early fungi evolved digesting cell walls of algal ancestors of land plants.</title>
        <authorList>
            <person name="Chang Y."/>
            <person name="Wang S."/>
            <person name="Sekimoto S."/>
            <person name="Aerts A.L."/>
            <person name="Choi C."/>
            <person name="Clum A."/>
            <person name="LaButti K.M."/>
            <person name="Lindquist E.A."/>
            <person name="Yee Ngan C."/>
            <person name="Ohm R.A."/>
            <person name="Salamov A.A."/>
            <person name="Grigoriev I.V."/>
            <person name="Spatafora J.W."/>
            <person name="Berbee M.L."/>
        </authorList>
    </citation>
    <scope>NUCLEOTIDE SEQUENCE [LARGE SCALE GENOMIC DNA]</scope>
    <source>
        <strain evidence="2 3">JEL478</strain>
    </source>
</reference>
<keyword evidence="3" id="KW-1185">Reference proteome</keyword>
<dbReference type="Proteomes" id="UP000070544">
    <property type="component" value="Unassembled WGS sequence"/>
</dbReference>
<feature type="transmembrane region" description="Helical" evidence="1">
    <location>
        <begin position="39"/>
        <end position="59"/>
    </location>
</feature>
<protein>
    <submittedName>
        <fullName evidence="2">Uncharacterized protein</fullName>
    </submittedName>
</protein>
<dbReference type="OrthoDB" id="3648309at2759"/>
<keyword evidence="1" id="KW-0472">Membrane</keyword>
<evidence type="ECO:0000256" key="1">
    <source>
        <dbReference type="SAM" id="Phobius"/>
    </source>
</evidence>
<keyword evidence="1" id="KW-1133">Transmembrane helix</keyword>
<proteinExistence type="predicted"/>